<dbReference type="GeneID" id="37080010"/>
<evidence type="ECO:0000256" key="1">
    <source>
        <dbReference type="SAM" id="SignalP"/>
    </source>
</evidence>
<name>A0A318ZNK0_9EURO</name>
<sequence>QGIPWLLRKPLLYTSLTLAITNTTTPEGTVNYTARQTSIKAAPGPPDTRRFNWEVYEQENLLFGTIVCRTRYIEGESVGQTEGEMMVRPAVEVQSVLKDERDKILVRRFLRGEVEDDGQTVGRGFLVEGPSVGSWLEGEGGETCQGAGGCGIWVHLFDRKKDAAGWSSEQVWGFEMIDGERLHTRRVVATDSRGVYRLARLVHRLVDG</sequence>
<dbReference type="PANTHER" id="PTHR38115">
    <property type="entry name" value="LIPOCALIN-LIKE DOMAIN-CONTAINING PROTEIN"/>
    <property type="match status" value="1"/>
</dbReference>
<dbReference type="AlphaFoldDB" id="A0A318ZNK0"/>
<dbReference type="EMBL" id="KZ821261">
    <property type="protein sequence ID" value="PYH41668.1"/>
    <property type="molecule type" value="Genomic_DNA"/>
</dbReference>
<accession>A0A318ZNK0</accession>
<proteinExistence type="predicted"/>
<keyword evidence="3" id="KW-1185">Reference proteome</keyword>
<feature type="chain" id="PRO_5016278349" evidence="1">
    <location>
        <begin position="20"/>
        <end position="208"/>
    </location>
</feature>
<dbReference type="RefSeq" id="XP_025427650.1">
    <property type="nucleotide sequence ID" value="XM_025578781.1"/>
</dbReference>
<keyword evidence="1" id="KW-0732">Signal</keyword>
<dbReference type="InterPro" id="IPR053037">
    <property type="entry name" value="Pericyclase_pydY-like"/>
</dbReference>
<feature type="non-terminal residue" evidence="2">
    <location>
        <position position="1"/>
    </location>
</feature>
<evidence type="ECO:0000313" key="2">
    <source>
        <dbReference type="EMBL" id="PYH41668.1"/>
    </source>
</evidence>
<feature type="signal peptide" evidence="1">
    <location>
        <begin position="1"/>
        <end position="19"/>
    </location>
</feature>
<dbReference type="PANTHER" id="PTHR38115:SF1">
    <property type="entry name" value="LIPOCALIN-LIKE DOMAIN-CONTAINING PROTEIN"/>
    <property type="match status" value="1"/>
</dbReference>
<dbReference type="OrthoDB" id="425354at2759"/>
<evidence type="ECO:0000313" key="3">
    <source>
        <dbReference type="Proteomes" id="UP000248349"/>
    </source>
</evidence>
<organism evidence="2 3">
    <name type="scientific">Aspergillus saccharolyticus JOP 1030-1</name>
    <dbReference type="NCBI Taxonomy" id="1450539"/>
    <lineage>
        <taxon>Eukaryota</taxon>
        <taxon>Fungi</taxon>
        <taxon>Dikarya</taxon>
        <taxon>Ascomycota</taxon>
        <taxon>Pezizomycotina</taxon>
        <taxon>Eurotiomycetes</taxon>
        <taxon>Eurotiomycetidae</taxon>
        <taxon>Eurotiales</taxon>
        <taxon>Aspergillaceae</taxon>
        <taxon>Aspergillus</taxon>
        <taxon>Aspergillus subgen. Circumdati</taxon>
    </lineage>
</organism>
<protein>
    <submittedName>
        <fullName evidence="2">Uncharacterized protein</fullName>
    </submittedName>
</protein>
<dbReference type="Proteomes" id="UP000248349">
    <property type="component" value="Unassembled WGS sequence"/>
</dbReference>
<reference evidence="2 3" key="1">
    <citation type="submission" date="2016-12" db="EMBL/GenBank/DDBJ databases">
        <title>The genomes of Aspergillus section Nigri reveals drivers in fungal speciation.</title>
        <authorList>
            <consortium name="DOE Joint Genome Institute"/>
            <person name="Vesth T.C."/>
            <person name="Nybo J."/>
            <person name="Theobald S."/>
            <person name="Brandl J."/>
            <person name="Frisvad J.C."/>
            <person name="Nielsen K.F."/>
            <person name="Lyhne E.K."/>
            <person name="Kogle M.E."/>
            <person name="Kuo A."/>
            <person name="Riley R."/>
            <person name="Clum A."/>
            <person name="Nolan M."/>
            <person name="Lipzen A."/>
            <person name="Salamov A."/>
            <person name="Henrissat B."/>
            <person name="Wiebenga A."/>
            <person name="De Vries R.P."/>
            <person name="Grigoriev I.V."/>
            <person name="Mortensen U.H."/>
            <person name="Andersen M.R."/>
            <person name="Baker S.E."/>
        </authorList>
    </citation>
    <scope>NUCLEOTIDE SEQUENCE [LARGE SCALE GENOMIC DNA]</scope>
    <source>
        <strain evidence="2 3">JOP 1030-1</strain>
    </source>
</reference>
<gene>
    <name evidence="2" type="ORF">BP01DRAFT_406738</name>
</gene>